<accession>A0ABN5HY31</accession>
<evidence type="ECO:0000313" key="2">
    <source>
        <dbReference type="EMBL" id="AVH55859.1"/>
    </source>
</evidence>
<name>A0ABN5HY31_9ACTN</name>
<gene>
    <name evidence="2" type="ORF">C4B68_08835</name>
</gene>
<keyword evidence="3" id="KW-1185">Reference proteome</keyword>
<keyword evidence="1" id="KW-1133">Transmembrane helix</keyword>
<protein>
    <submittedName>
        <fullName evidence="2">Uncharacterized protein</fullName>
    </submittedName>
</protein>
<feature type="transmembrane region" description="Helical" evidence="1">
    <location>
        <begin position="6"/>
        <end position="24"/>
    </location>
</feature>
<proteinExistence type="predicted"/>
<reference evidence="2 3" key="1">
    <citation type="submission" date="2018-02" db="EMBL/GenBank/DDBJ databases">
        <title>Complete genome sequence of Streptomyces dengpaensis, the producer of angucyclines.</title>
        <authorList>
            <person name="Yumei L."/>
        </authorList>
    </citation>
    <scope>NUCLEOTIDE SEQUENCE [LARGE SCALE GENOMIC DNA]</scope>
    <source>
        <strain evidence="2 3">XZHG99</strain>
    </source>
</reference>
<dbReference type="Proteomes" id="UP000238413">
    <property type="component" value="Chromosome"/>
</dbReference>
<dbReference type="EMBL" id="CP026652">
    <property type="protein sequence ID" value="AVH55859.1"/>
    <property type="molecule type" value="Genomic_DNA"/>
</dbReference>
<evidence type="ECO:0000313" key="3">
    <source>
        <dbReference type="Proteomes" id="UP000238413"/>
    </source>
</evidence>
<sequence length="163" mass="18487">MNADTITAASATVIALGSLWVSYTQTRSSRLHNRQSVRPLLVMRRIKGWGEAKIGLQVINAGLGPAIVTHTVVRLDGQDIGQWDRHGHHRVTESLPVWPMVYSLRPGAVVLAGQSTFLLHFDEEFRESEHREFWDLITRRLVIEIHYESLYGGENFKASPPQY</sequence>
<organism evidence="2 3">
    <name type="scientific">Streptomyces dengpaensis</name>
    <dbReference type="NCBI Taxonomy" id="2049881"/>
    <lineage>
        <taxon>Bacteria</taxon>
        <taxon>Bacillati</taxon>
        <taxon>Actinomycetota</taxon>
        <taxon>Actinomycetes</taxon>
        <taxon>Kitasatosporales</taxon>
        <taxon>Streptomycetaceae</taxon>
        <taxon>Streptomyces</taxon>
    </lineage>
</organism>
<keyword evidence="1" id="KW-0812">Transmembrane</keyword>
<evidence type="ECO:0000256" key="1">
    <source>
        <dbReference type="SAM" id="Phobius"/>
    </source>
</evidence>
<keyword evidence="1" id="KW-0472">Membrane</keyword>
<dbReference type="RefSeq" id="WP_099498833.1">
    <property type="nucleotide sequence ID" value="NZ_CP026652.1"/>
</dbReference>